<dbReference type="Proteomes" id="UP000654918">
    <property type="component" value="Unassembled WGS sequence"/>
</dbReference>
<dbReference type="SMART" id="SM01111">
    <property type="entry name" value="CVNH"/>
    <property type="match status" value="1"/>
</dbReference>
<accession>A0A8H6KKA4</accession>
<name>A0A8H6KKA4_9PEZI</name>
<dbReference type="InterPro" id="IPR011058">
    <property type="entry name" value="Cyanovirin-N"/>
</dbReference>
<proteinExistence type="predicted"/>
<evidence type="ECO:0000313" key="3">
    <source>
        <dbReference type="Proteomes" id="UP000654918"/>
    </source>
</evidence>
<dbReference type="InterPro" id="IPR036673">
    <property type="entry name" value="Cyanovirin-N_sf"/>
</dbReference>
<dbReference type="SUPFAM" id="SSF51322">
    <property type="entry name" value="Cyanovirin-N"/>
    <property type="match status" value="1"/>
</dbReference>
<dbReference type="Gene3D" id="2.30.60.10">
    <property type="entry name" value="Cyanovirin-N"/>
    <property type="match status" value="1"/>
</dbReference>
<dbReference type="AlphaFoldDB" id="A0A8H6KKA4"/>
<sequence length="180" mass="19463">MKPIHTAVGLLRGLANAHPHPNGMTAQVEALETITTTSTLQASSIVPNPTVTAISTKQDDDAAPVSGFANSCADWTVWDFDNYMWANCPDGGNLWWSRLELDHILGNVGGRLVYQKNGYFSSSCVSCGRKQGTRSDFQCSCPDGKGNFHETSLDLNLYLGNKNGFLCSEYQCGVREGGPP</sequence>
<reference evidence="2" key="1">
    <citation type="journal article" date="2020" name="Phytopathology">
        <title>Genome Sequence Resources of Colletotrichum truncatum, C. plurivorum, C. musicola, and C. sojae: Four Species Pathogenic to Soybean (Glycine max).</title>
        <authorList>
            <person name="Rogerio F."/>
            <person name="Boufleur T.R."/>
            <person name="Ciampi-Guillardi M."/>
            <person name="Sukno S.A."/>
            <person name="Thon M.R."/>
            <person name="Massola Junior N.S."/>
            <person name="Baroncelli R."/>
        </authorList>
    </citation>
    <scope>NUCLEOTIDE SEQUENCE</scope>
    <source>
        <strain evidence="2">LFN00145</strain>
    </source>
</reference>
<gene>
    <name evidence="2" type="ORF">CPLU01_05756</name>
</gene>
<comment type="caution">
    <text evidence="2">The sequence shown here is derived from an EMBL/GenBank/DDBJ whole genome shotgun (WGS) entry which is preliminary data.</text>
</comment>
<evidence type="ECO:0000313" key="2">
    <source>
        <dbReference type="EMBL" id="KAF6833077.1"/>
    </source>
</evidence>
<dbReference type="Pfam" id="PF08881">
    <property type="entry name" value="CVNH"/>
    <property type="match status" value="1"/>
</dbReference>
<protein>
    <submittedName>
        <fullName evidence="2">CVNH domain-containing protein</fullName>
    </submittedName>
</protein>
<feature type="domain" description="Cyanovirin-N" evidence="1">
    <location>
        <begin position="67"/>
        <end position="168"/>
    </location>
</feature>
<organism evidence="2 3">
    <name type="scientific">Colletotrichum plurivorum</name>
    <dbReference type="NCBI Taxonomy" id="2175906"/>
    <lineage>
        <taxon>Eukaryota</taxon>
        <taxon>Fungi</taxon>
        <taxon>Dikarya</taxon>
        <taxon>Ascomycota</taxon>
        <taxon>Pezizomycotina</taxon>
        <taxon>Sordariomycetes</taxon>
        <taxon>Hypocreomycetidae</taxon>
        <taxon>Glomerellales</taxon>
        <taxon>Glomerellaceae</taxon>
        <taxon>Colletotrichum</taxon>
        <taxon>Colletotrichum orchidearum species complex</taxon>
    </lineage>
</organism>
<evidence type="ECO:0000259" key="1">
    <source>
        <dbReference type="SMART" id="SM01111"/>
    </source>
</evidence>
<keyword evidence="3" id="KW-1185">Reference proteome</keyword>
<dbReference type="EMBL" id="WIGO01000062">
    <property type="protein sequence ID" value="KAF6833077.1"/>
    <property type="molecule type" value="Genomic_DNA"/>
</dbReference>